<comment type="subcellular location">
    <subcellularLocation>
        <location evidence="1">Cell projection</location>
        <location evidence="1">Cilium</location>
    </subcellularLocation>
</comment>
<keyword evidence="13" id="KW-1185">Reference proteome</keyword>
<feature type="compositionally biased region" description="Basic and acidic residues" evidence="10">
    <location>
        <begin position="406"/>
        <end position="415"/>
    </location>
</feature>
<keyword evidence="2" id="KW-0479">Metal-binding</keyword>
<dbReference type="SMART" id="SM00248">
    <property type="entry name" value="ANK"/>
    <property type="match status" value="3"/>
</dbReference>
<keyword evidence="5" id="KW-0862">Zinc</keyword>
<dbReference type="AlphaFoldDB" id="A0A3M0JVR9"/>
<evidence type="ECO:0000256" key="1">
    <source>
        <dbReference type="ARBA" id="ARBA00004138"/>
    </source>
</evidence>
<comment type="caution">
    <text evidence="12">The sequence shown here is derived from an EMBL/GenBank/DDBJ whole genome shotgun (WGS) entry which is preliminary data.</text>
</comment>
<dbReference type="Pfam" id="PF01753">
    <property type="entry name" value="zf-MYND"/>
    <property type="match status" value="1"/>
</dbReference>
<keyword evidence="3" id="KW-0677">Repeat</keyword>
<evidence type="ECO:0000313" key="12">
    <source>
        <dbReference type="EMBL" id="RMC05076.1"/>
    </source>
</evidence>
<dbReference type="PROSITE" id="PS50297">
    <property type="entry name" value="ANK_REP_REGION"/>
    <property type="match status" value="2"/>
</dbReference>
<evidence type="ECO:0000256" key="7">
    <source>
        <dbReference type="ARBA" id="ARBA00023069"/>
    </source>
</evidence>
<evidence type="ECO:0000256" key="5">
    <source>
        <dbReference type="ARBA" id="ARBA00022833"/>
    </source>
</evidence>
<evidence type="ECO:0000256" key="10">
    <source>
        <dbReference type="SAM" id="MobiDB-lite"/>
    </source>
</evidence>
<reference evidence="12 13" key="1">
    <citation type="submission" date="2018-07" db="EMBL/GenBank/DDBJ databases">
        <title>A high quality draft genome assembly of the barn swallow (H. rustica rustica).</title>
        <authorList>
            <person name="Formenti G."/>
            <person name="Chiara M."/>
            <person name="Poveda L."/>
            <person name="Francoijs K.-J."/>
            <person name="Bonisoli-Alquati A."/>
            <person name="Canova L."/>
            <person name="Gianfranceschi L."/>
            <person name="Horner D.S."/>
            <person name="Saino N."/>
        </authorList>
    </citation>
    <scope>NUCLEOTIDE SEQUENCE [LARGE SCALE GENOMIC DNA]</scope>
    <source>
        <strain evidence="12">Chelidonia</strain>
        <tissue evidence="12">Blood</tissue>
    </source>
</reference>
<dbReference type="Gene3D" id="6.10.140.2220">
    <property type="match status" value="1"/>
</dbReference>
<dbReference type="EMBL" id="QRBI01000123">
    <property type="protein sequence ID" value="RMC05076.1"/>
    <property type="molecule type" value="Genomic_DNA"/>
</dbReference>
<protein>
    <recommendedName>
        <fullName evidence="11">MYND-type domain-containing protein</fullName>
    </recommendedName>
</protein>
<evidence type="ECO:0000256" key="2">
    <source>
        <dbReference type="ARBA" id="ARBA00022723"/>
    </source>
</evidence>
<gene>
    <name evidence="12" type="ORF">DUI87_18257</name>
</gene>
<dbReference type="SUPFAM" id="SSF48403">
    <property type="entry name" value="Ankyrin repeat"/>
    <property type="match status" value="1"/>
</dbReference>
<feature type="region of interest" description="Disordered" evidence="10">
    <location>
        <begin position="330"/>
        <end position="415"/>
    </location>
</feature>
<dbReference type="FunFam" id="1.25.40.20:FF:000182">
    <property type="entry name" value="Ankyrin repeat and MYND domain containing 2a"/>
    <property type="match status" value="1"/>
</dbReference>
<proteinExistence type="predicted"/>
<evidence type="ECO:0000259" key="11">
    <source>
        <dbReference type="Pfam" id="PF01753"/>
    </source>
</evidence>
<dbReference type="InterPro" id="IPR002110">
    <property type="entry name" value="Ankyrin_rpt"/>
</dbReference>
<dbReference type="Proteomes" id="UP000269221">
    <property type="component" value="Unassembled WGS sequence"/>
</dbReference>
<dbReference type="Pfam" id="PF12796">
    <property type="entry name" value="Ank_2"/>
    <property type="match status" value="1"/>
</dbReference>
<dbReference type="PANTHER" id="PTHR24150">
    <property type="entry name" value="ANKYRIN REPEAT AND MYND DOMAIN-CONTAINING PROTEIN 2"/>
    <property type="match status" value="1"/>
</dbReference>
<evidence type="ECO:0000256" key="9">
    <source>
        <dbReference type="PROSITE-ProRule" id="PRU00023"/>
    </source>
</evidence>
<feature type="compositionally biased region" description="Basic and acidic residues" evidence="10">
    <location>
        <begin position="330"/>
        <end position="344"/>
    </location>
</feature>
<evidence type="ECO:0000256" key="4">
    <source>
        <dbReference type="ARBA" id="ARBA00022771"/>
    </source>
</evidence>
<dbReference type="GO" id="GO:0008270">
    <property type="term" value="F:zinc ion binding"/>
    <property type="evidence" value="ECO:0007669"/>
    <property type="project" value="UniProtKB-KW"/>
</dbReference>
<organism evidence="12 13">
    <name type="scientific">Hirundo rustica rustica</name>
    <dbReference type="NCBI Taxonomy" id="333673"/>
    <lineage>
        <taxon>Eukaryota</taxon>
        <taxon>Metazoa</taxon>
        <taxon>Chordata</taxon>
        <taxon>Craniata</taxon>
        <taxon>Vertebrata</taxon>
        <taxon>Euteleostomi</taxon>
        <taxon>Archelosauria</taxon>
        <taxon>Archosauria</taxon>
        <taxon>Dinosauria</taxon>
        <taxon>Saurischia</taxon>
        <taxon>Theropoda</taxon>
        <taxon>Coelurosauria</taxon>
        <taxon>Aves</taxon>
        <taxon>Neognathae</taxon>
        <taxon>Neoaves</taxon>
        <taxon>Telluraves</taxon>
        <taxon>Australaves</taxon>
        <taxon>Passeriformes</taxon>
        <taxon>Sylvioidea</taxon>
        <taxon>Hirundinidae</taxon>
        <taxon>Hirundo</taxon>
    </lineage>
</organism>
<evidence type="ECO:0000256" key="6">
    <source>
        <dbReference type="ARBA" id="ARBA00023043"/>
    </source>
</evidence>
<dbReference type="GO" id="GO:0005929">
    <property type="term" value="C:cilium"/>
    <property type="evidence" value="ECO:0007669"/>
    <property type="project" value="UniProtKB-SubCell"/>
</dbReference>
<keyword evidence="8" id="KW-0966">Cell projection</keyword>
<dbReference type="SUPFAM" id="SSF144232">
    <property type="entry name" value="HIT/MYND zinc finger-like"/>
    <property type="match status" value="1"/>
</dbReference>
<keyword evidence="7" id="KW-0969">Cilium</keyword>
<evidence type="ECO:0000313" key="13">
    <source>
        <dbReference type="Proteomes" id="UP000269221"/>
    </source>
</evidence>
<feature type="domain" description="MYND-type" evidence="11">
    <location>
        <begin position="295"/>
        <end position="314"/>
    </location>
</feature>
<dbReference type="InterPro" id="IPR052452">
    <property type="entry name" value="Ankyrin-MYND_dom_contain_2"/>
</dbReference>
<dbReference type="OrthoDB" id="10257049at2759"/>
<keyword evidence="4" id="KW-0863">Zinc-finger</keyword>
<dbReference type="InterPro" id="IPR036770">
    <property type="entry name" value="Ankyrin_rpt-contain_sf"/>
</dbReference>
<sequence length="415" mass="47074">MAPPRKGDLSAEENDLLTVIATGNTEEAGRLLGSKNVRVNCLDEHGMTPLMYAAYKGKVDMCRLLLRHGADVNCNEHEHGYTALMFAGLSGNKEITWMMLEAGAETDVVNSVGRTAAQMAAFVGQHDCVTIINNFFSRERLDYYTKPQGLDKEPKLPVKLAGPLHKIITTTNMHPVKIVLLVKENPLLAEVEALQKCYRVLDLICEKCMKQKDMNEVLAMKMHYISCIFQKCITFLKEREDKLDGFIKTLLKGRDKDGFPVYQEKLIRESIRKFPYCEATLLQQLVRSIAPVEIVMYCDQNCQKIHWFTHKKVCKILKEIHEKQELEAAKEKKKQEKKQKKDEMQLVEGSSTSEQQPDPGPDPTKEVDPNHPTDGTEEPELTKEMEALALQPESPLESEAALDDIDLQKIQDSEE</sequence>
<dbReference type="InterPro" id="IPR002893">
    <property type="entry name" value="Znf_MYND"/>
</dbReference>
<evidence type="ECO:0000256" key="8">
    <source>
        <dbReference type="ARBA" id="ARBA00023273"/>
    </source>
</evidence>
<dbReference type="Gene3D" id="1.25.40.20">
    <property type="entry name" value="Ankyrin repeat-containing domain"/>
    <property type="match status" value="1"/>
</dbReference>
<keyword evidence="6 9" id="KW-0040">ANK repeat</keyword>
<feature type="repeat" description="ANK" evidence="9">
    <location>
        <begin position="79"/>
        <end position="111"/>
    </location>
</feature>
<dbReference type="PANTHER" id="PTHR24150:SF8">
    <property type="entry name" value="ANKYRIN REPEAT AND MYND DOMAIN-CONTAINING PROTEIN 2"/>
    <property type="match status" value="1"/>
</dbReference>
<accession>A0A3M0JVR9</accession>
<name>A0A3M0JVR9_HIRRU</name>
<dbReference type="PROSITE" id="PS50088">
    <property type="entry name" value="ANK_REPEAT"/>
    <property type="match status" value="2"/>
</dbReference>
<feature type="repeat" description="ANK" evidence="9">
    <location>
        <begin position="45"/>
        <end position="77"/>
    </location>
</feature>
<evidence type="ECO:0000256" key="3">
    <source>
        <dbReference type="ARBA" id="ARBA00022737"/>
    </source>
</evidence>
<dbReference type="STRING" id="333673.A0A3M0JVR9"/>